<dbReference type="Proteomes" id="UP001219567">
    <property type="component" value="Chromosome 1"/>
</dbReference>
<reference evidence="7 8" key="1">
    <citation type="submission" date="2023-03" db="EMBL/GenBank/DDBJ databases">
        <title>Mating type loci evolution in Malassezia.</title>
        <authorList>
            <person name="Coelho M.A."/>
        </authorList>
    </citation>
    <scope>NUCLEOTIDE SEQUENCE [LARGE SCALE GENOMIC DNA]</scope>
    <source>
        <strain evidence="7 8">CBS 9725</strain>
    </source>
</reference>
<accession>A0AAJ5YW07</accession>
<feature type="region of interest" description="Disordered" evidence="6">
    <location>
        <begin position="138"/>
        <end position="270"/>
    </location>
</feature>
<evidence type="ECO:0000256" key="5">
    <source>
        <dbReference type="ARBA" id="ARBA00023242"/>
    </source>
</evidence>
<evidence type="ECO:0000256" key="4">
    <source>
        <dbReference type="ARBA" id="ARBA00022833"/>
    </source>
</evidence>
<feature type="compositionally biased region" description="Low complexity" evidence="6">
    <location>
        <begin position="201"/>
        <end position="229"/>
    </location>
</feature>
<evidence type="ECO:0000256" key="1">
    <source>
        <dbReference type="ARBA" id="ARBA00004123"/>
    </source>
</evidence>
<feature type="compositionally biased region" description="Polar residues" evidence="6">
    <location>
        <begin position="139"/>
        <end position="163"/>
    </location>
</feature>
<evidence type="ECO:0000256" key="6">
    <source>
        <dbReference type="SAM" id="MobiDB-lite"/>
    </source>
</evidence>
<evidence type="ECO:0000256" key="3">
    <source>
        <dbReference type="ARBA" id="ARBA00022771"/>
    </source>
</evidence>
<dbReference type="GO" id="GO:0008270">
    <property type="term" value="F:zinc ion binding"/>
    <property type="evidence" value="ECO:0007669"/>
    <property type="project" value="UniProtKB-KW"/>
</dbReference>
<gene>
    <name evidence="7" type="ORF">MYAM1_000069</name>
</gene>
<dbReference type="CDD" id="cd20908">
    <property type="entry name" value="SUF4-like"/>
    <property type="match status" value="1"/>
</dbReference>
<organism evidence="7 8">
    <name type="scientific">Malassezia yamatoensis</name>
    <dbReference type="NCBI Taxonomy" id="253288"/>
    <lineage>
        <taxon>Eukaryota</taxon>
        <taxon>Fungi</taxon>
        <taxon>Dikarya</taxon>
        <taxon>Basidiomycota</taxon>
        <taxon>Ustilaginomycotina</taxon>
        <taxon>Malasseziomycetes</taxon>
        <taxon>Malasseziales</taxon>
        <taxon>Malasseziaceae</taxon>
        <taxon>Malassezia</taxon>
    </lineage>
</organism>
<comment type="subcellular location">
    <subcellularLocation>
        <location evidence="1">Nucleus</location>
    </subcellularLocation>
</comment>
<dbReference type="GO" id="GO:0005634">
    <property type="term" value="C:nucleus"/>
    <property type="evidence" value="ECO:0007669"/>
    <property type="project" value="UniProtKB-SubCell"/>
</dbReference>
<evidence type="ECO:0000313" key="7">
    <source>
        <dbReference type="EMBL" id="WFC97359.1"/>
    </source>
</evidence>
<feature type="region of interest" description="Disordered" evidence="6">
    <location>
        <begin position="75"/>
        <end position="99"/>
    </location>
</feature>
<keyword evidence="8" id="KW-1185">Reference proteome</keyword>
<keyword evidence="4" id="KW-0862">Zinc</keyword>
<feature type="compositionally biased region" description="Basic and acidic residues" evidence="6">
    <location>
        <begin position="244"/>
        <end position="262"/>
    </location>
</feature>
<feature type="compositionally biased region" description="Low complexity" evidence="6">
    <location>
        <begin position="80"/>
        <end position="91"/>
    </location>
</feature>
<dbReference type="PANTHER" id="PTHR23215">
    <property type="entry name" value="ZINC FINGER PROTEIN 207"/>
    <property type="match status" value="1"/>
</dbReference>
<keyword evidence="5" id="KW-0539">Nucleus</keyword>
<dbReference type="EMBL" id="CP119943">
    <property type="protein sequence ID" value="WFC97359.1"/>
    <property type="molecule type" value="Genomic_DNA"/>
</dbReference>
<feature type="compositionally biased region" description="Polar residues" evidence="6">
    <location>
        <begin position="170"/>
        <end position="188"/>
    </location>
</feature>
<dbReference type="AlphaFoldDB" id="A0AAJ5YW07"/>
<evidence type="ECO:0000313" key="8">
    <source>
        <dbReference type="Proteomes" id="UP001219567"/>
    </source>
</evidence>
<name>A0AAJ5YW07_9BASI</name>
<protein>
    <recommendedName>
        <fullName evidence="9">C2H2-type domain-containing protein</fullName>
    </recommendedName>
</protein>
<keyword evidence="2" id="KW-0479">Metal-binding</keyword>
<evidence type="ECO:0000256" key="2">
    <source>
        <dbReference type="ARBA" id="ARBA00022723"/>
    </source>
</evidence>
<evidence type="ECO:0008006" key="9">
    <source>
        <dbReference type="Google" id="ProtNLM"/>
    </source>
</evidence>
<keyword evidence="3" id="KW-0863">Zinc-finger</keyword>
<dbReference type="PANTHER" id="PTHR23215:SF0">
    <property type="entry name" value="BUB3-INTERACTING AND GLEBS MOTIF-CONTAINING PROTEIN ZNF207"/>
    <property type="match status" value="1"/>
</dbReference>
<proteinExistence type="predicted"/>
<sequence>MAKKKKAAALDAWCWYCDREFEDEKAGGLAVHLGQVHKAEPQALENTLPGRSSFEIEIYGMVGVPEPDLREWLARKGARQAQQDASAQPSAPKRPKVDKAPLTADQLRAQLEAHKALMKGLSPSAPYAPMMYNAPPALSESNTNASPLASVPGSSSHFVSQSPPIHEKTTFSTESHVPAPTSASSSTILEAPSGNAPATVTTSDTHTDASLSSSSAPAPNPSSTAPATAKPKTRMAYDDITQNPDEKRAQHPRYRYIDHEAQTSEPQPVL</sequence>